<proteinExistence type="predicted"/>
<dbReference type="EMBL" id="KZ613941">
    <property type="protein sequence ID" value="PMD44392.1"/>
    <property type="molecule type" value="Genomic_DNA"/>
</dbReference>
<dbReference type="AlphaFoldDB" id="A0A2J6S0X2"/>
<protein>
    <submittedName>
        <fullName evidence="2">PLC-like phosphodiesterase</fullName>
    </submittedName>
</protein>
<gene>
    <name evidence="2" type="ORF">L207DRAFT_579331</name>
</gene>
<keyword evidence="1" id="KW-0732">Signal</keyword>
<dbReference type="SUPFAM" id="SSF51695">
    <property type="entry name" value="PLC-like phosphodiesterases"/>
    <property type="match status" value="1"/>
</dbReference>
<keyword evidence="3" id="KW-1185">Reference proteome</keyword>
<dbReference type="Pfam" id="PF26146">
    <property type="entry name" value="PI-PLC_X"/>
    <property type="match status" value="1"/>
</dbReference>
<dbReference type="InterPro" id="IPR051057">
    <property type="entry name" value="PI-PLC_domain"/>
</dbReference>
<dbReference type="STRING" id="1149755.A0A2J6S0X2"/>
<dbReference type="Proteomes" id="UP000235786">
    <property type="component" value="Unassembled WGS sequence"/>
</dbReference>
<sequence>MLFKVVLSFFFAGAAAAISCNGNPALCGRLYSNVTQIGTHDSAFVGILPTDNQYESLTSQLDAGIRFLQGQTHIKNSALEMCHTTCTEEDAGTLVSYLTTITTWMAANPNEVVTLLLTNGDSASVSLFGAAMASSGLSAYAYTPPSQLAIADWPTLQELIDNDTRLVMFLDYGADTATVPYILDEFSYFFETAYDVTDPTFSSCALNRPPGSSGAGLMIIVNHFLDLDIFGILIPDNLADAQTNAATGTGSIGAQADLCISTWGRSPNLILVDDFNIGDVFTAQNTLNRL</sequence>
<accession>A0A2J6S0X2</accession>
<evidence type="ECO:0000256" key="1">
    <source>
        <dbReference type="SAM" id="SignalP"/>
    </source>
</evidence>
<reference evidence="2 3" key="1">
    <citation type="submission" date="2016-04" db="EMBL/GenBank/DDBJ databases">
        <title>A degradative enzymes factory behind the ericoid mycorrhizal symbiosis.</title>
        <authorList>
            <consortium name="DOE Joint Genome Institute"/>
            <person name="Martino E."/>
            <person name="Morin E."/>
            <person name="Grelet G."/>
            <person name="Kuo A."/>
            <person name="Kohler A."/>
            <person name="Daghino S."/>
            <person name="Barry K."/>
            <person name="Choi C."/>
            <person name="Cichocki N."/>
            <person name="Clum A."/>
            <person name="Copeland A."/>
            <person name="Hainaut M."/>
            <person name="Haridas S."/>
            <person name="Labutti K."/>
            <person name="Lindquist E."/>
            <person name="Lipzen A."/>
            <person name="Khouja H.-R."/>
            <person name="Murat C."/>
            <person name="Ohm R."/>
            <person name="Olson A."/>
            <person name="Spatafora J."/>
            <person name="Veneault-Fourrey C."/>
            <person name="Henrissat B."/>
            <person name="Grigoriev I."/>
            <person name="Martin F."/>
            <person name="Perotto S."/>
        </authorList>
    </citation>
    <scope>NUCLEOTIDE SEQUENCE [LARGE SCALE GENOMIC DNA]</scope>
    <source>
        <strain evidence="2 3">F</strain>
    </source>
</reference>
<evidence type="ECO:0000313" key="2">
    <source>
        <dbReference type="EMBL" id="PMD44392.1"/>
    </source>
</evidence>
<feature type="signal peptide" evidence="1">
    <location>
        <begin position="1"/>
        <end position="17"/>
    </location>
</feature>
<name>A0A2J6S0X2_HYAVF</name>
<evidence type="ECO:0000313" key="3">
    <source>
        <dbReference type="Proteomes" id="UP000235786"/>
    </source>
</evidence>
<feature type="chain" id="PRO_5014440820" evidence="1">
    <location>
        <begin position="18"/>
        <end position="290"/>
    </location>
</feature>
<organism evidence="2 3">
    <name type="scientific">Hyaloscypha variabilis (strain UAMH 11265 / GT02V1 / F)</name>
    <name type="common">Meliniomyces variabilis</name>
    <dbReference type="NCBI Taxonomy" id="1149755"/>
    <lineage>
        <taxon>Eukaryota</taxon>
        <taxon>Fungi</taxon>
        <taxon>Dikarya</taxon>
        <taxon>Ascomycota</taxon>
        <taxon>Pezizomycotina</taxon>
        <taxon>Leotiomycetes</taxon>
        <taxon>Helotiales</taxon>
        <taxon>Hyaloscyphaceae</taxon>
        <taxon>Hyaloscypha</taxon>
        <taxon>Hyaloscypha variabilis</taxon>
    </lineage>
</organism>
<dbReference type="OrthoDB" id="7984201at2759"/>
<dbReference type="PROSITE" id="PS51257">
    <property type="entry name" value="PROKAR_LIPOPROTEIN"/>
    <property type="match status" value="1"/>
</dbReference>
<dbReference type="PANTHER" id="PTHR13593:SF146">
    <property type="entry name" value="PLC-LIKE PHOSPHODIESTERASE"/>
    <property type="match status" value="1"/>
</dbReference>
<dbReference type="InterPro" id="IPR017946">
    <property type="entry name" value="PLC-like_Pdiesterase_TIM-brl"/>
</dbReference>
<dbReference type="Gene3D" id="3.20.20.190">
    <property type="entry name" value="Phosphatidylinositol (PI) phosphodiesterase"/>
    <property type="match status" value="1"/>
</dbReference>
<dbReference type="GO" id="GO:0006629">
    <property type="term" value="P:lipid metabolic process"/>
    <property type="evidence" value="ECO:0007669"/>
    <property type="project" value="InterPro"/>
</dbReference>
<dbReference type="PANTHER" id="PTHR13593">
    <property type="match status" value="1"/>
</dbReference>
<dbReference type="GO" id="GO:0008081">
    <property type="term" value="F:phosphoric diester hydrolase activity"/>
    <property type="evidence" value="ECO:0007669"/>
    <property type="project" value="InterPro"/>
</dbReference>